<dbReference type="GO" id="GO:0005524">
    <property type="term" value="F:ATP binding"/>
    <property type="evidence" value="ECO:0007669"/>
    <property type="project" value="UniProtKB-KW"/>
</dbReference>
<keyword evidence="2 8" id="KW-0436">Ligase</keyword>
<dbReference type="RefSeq" id="WP_168570303.1">
    <property type="nucleotide sequence ID" value="NZ_CP051167.1"/>
</dbReference>
<dbReference type="UniPathway" id="UPA00074">
    <property type="reaction ID" value="UER00128"/>
</dbReference>
<accession>A0A6H1U296</accession>
<evidence type="ECO:0000256" key="8">
    <source>
        <dbReference type="HAMAP-Rule" id="MF_00421"/>
    </source>
</evidence>
<evidence type="ECO:0000313" key="9">
    <source>
        <dbReference type="EMBL" id="QIZ72153.1"/>
    </source>
</evidence>
<keyword evidence="7 8" id="KW-0315">Glutamine amidotransferase</keyword>
<protein>
    <recommendedName>
        <fullName evidence="8">Phosphoribosylformylglycinamidine synthase subunit PurQ</fullName>
        <shortName evidence="8">FGAM synthase</shortName>
        <ecNumber evidence="8">6.3.5.3</ecNumber>
    </recommendedName>
    <alternativeName>
        <fullName evidence="8">Formylglycinamide ribonucleotide amidotransferase subunit I</fullName>
        <shortName evidence="8">FGAR amidotransferase I</shortName>
        <shortName evidence="8">FGAR-AT I</shortName>
    </alternativeName>
    <alternativeName>
        <fullName evidence="8">Glutaminase PurQ</fullName>
        <ecNumber evidence="8">3.5.1.2</ecNumber>
    </alternativeName>
    <alternativeName>
        <fullName evidence="8">Phosphoribosylformylglycinamidine synthase subunit I</fullName>
    </alternativeName>
</protein>
<evidence type="ECO:0000256" key="3">
    <source>
        <dbReference type="ARBA" id="ARBA00022741"/>
    </source>
</evidence>
<gene>
    <name evidence="8 9" type="primary">purQ</name>
    <name evidence="9" type="ORF">HCG48_17560</name>
</gene>
<dbReference type="PANTHER" id="PTHR47552">
    <property type="entry name" value="PHOSPHORIBOSYLFORMYLGLYCINAMIDINE SYNTHASE SUBUNIT PURQ"/>
    <property type="match status" value="1"/>
</dbReference>
<keyword evidence="10" id="KW-1185">Reference proteome</keyword>
<comment type="subcellular location">
    <subcellularLocation>
        <location evidence="8">Cytoplasm</location>
    </subcellularLocation>
</comment>
<sequence>MKFGVIVFPGSNCDRDLVWVTEGLLDQPTRLVWHQDTDIADLDVIVLPGGFSYGDYLRCGAIARFSRVMPEVVKHAERGKFVIGICNGFQVLTESGLLPGALIRNRDLHFICDRVPVKVENTRLPWTSTYDPGQVITLPIAHGEGRYYADADTLDELETNNQVVFRYCTPDGAIDAAGNPNGSLNNIAGICNRNGNVLGLMPHPERASDPVLGATDGIKLFESLLGAAVAAV</sequence>
<dbReference type="GO" id="GO:0004359">
    <property type="term" value="F:glutaminase activity"/>
    <property type="evidence" value="ECO:0007669"/>
    <property type="project" value="UniProtKB-EC"/>
</dbReference>
<dbReference type="PIRSF" id="PIRSF001586">
    <property type="entry name" value="FGAM_synth_I"/>
    <property type="match status" value="1"/>
</dbReference>
<feature type="active site" evidence="8">
    <location>
        <position position="205"/>
    </location>
</feature>
<dbReference type="Pfam" id="PF13507">
    <property type="entry name" value="GATase_5"/>
    <property type="match status" value="1"/>
</dbReference>
<evidence type="ECO:0000256" key="1">
    <source>
        <dbReference type="ARBA" id="ARBA00022490"/>
    </source>
</evidence>
<comment type="subunit">
    <text evidence="8">Part of the FGAM synthase complex composed of 1 PurL, 1 PurQ and 2 PurS subunits.</text>
</comment>
<dbReference type="EC" id="6.3.5.3" evidence="8"/>
<dbReference type="CDD" id="cd01740">
    <property type="entry name" value="GATase1_FGAR_AT"/>
    <property type="match status" value="1"/>
</dbReference>
<evidence type="ECO:0000256" key="7">
    <source>
        <dbReference type="ARBA" id="ARBA00022962"/>
    </source>
</evidence>
<dbReference type="EC" id="3.5.1.2" evidence="8"/>
<dbReference type="NCBIfam" id="TIGR01737">
    <property type="entry name" value="FGAM_synth_I"/>
    <property type="match status" value="1"/>
</dbReference>
<feature type="active site" evidence="8">
    <location>
        <position position="203"/>
    </location>
</feature>
<dbReference type="HAMAP" id="MF_00421">
    <property type="entry name" value="PurQ"/>
    <property type="match status" value="1"/>
</dbReference>
<keyword evidence="4 8" id="KW-0658">Purine biosynthesis</keyword>
<dbReference type="EMBL" id="CP051167">
    <property type="protein sequence ID" value="QIZ72153.1"/>
    <property type="molecule type" value="Genomic_DNA"/>
</dbReference>
<dbReference type="GO" id="GO:0004642">
    <property type="term" value="F:phosphoribosylformylglycinamidine synthase activity"/>
    <property type="evidence" value="ECO:0007669"/>
    <property type="project" value="UniProtKB-UniRule"/>
</dbReference>
<evidence type="ECO:0000313" key="10">
    <source>
        <dbReference type="Proteomes" id="UP000500857"/>
    </source>
</evidence>
<keyword evidence="6 8" id="KW-0067">ATP-binding</keyword>
<comment type="catalytic activity">
    <reaction evidence="8">
        <text>L-glutamine + H2O = L-glutamate + NH4(+)</text>
        <dbReference type="Rhea" id="RHEA:15889"/>
        <dbReference type="ChEBI" id="CHEBI:15377"/>
        <dbReference type="ChEBI" id="CHEBI:28938"/>
        <dbReference type="ChEBI" id="CHEBI:29985"/>
        <dbReference type="ChEBI" id="CHEBI:58359"/>
        <dbReference type="EC" id="3.5.1.2"/>
    </reaction>
</comment>
<dbReference type="NCBIfam" id="NF002957">
    <property type="entry name" value="PRK03619.1"/>
    <property type="match status" value="1"/>
</dbReference>
<dbReference type="Proteomes" id="UP000500857">
    <property type="component" value="Chromosome"/>
</dbReference>
<dbReference type="InterPro" id="IPR010075">
    <property type="entry name" value="PRibForGlyAmidine_synth_PurQ"/>
</dbReference>
<name>A0A6H1U296_9CYAN</name>
<dbReference type="GO" id="GO:0006189">
    <property type="term" value="P:'de novo' IMP biosynthetic process"/>
    <property type="evidence" value="ECO:0007669"/>
    <property type="project" value="UniProtKB-UniRule"/>
</dbReference>
<comment type="pathway">
    <text evidence="8">Purine metabolism; IMP biosynthesis via de novo pathway; 5-amino-1-(5-phospho-D-ribosyl)imidazole from N(2)-formyl-N(1)-(5-phospho-D-ribosyl)glycinamide: step 1/2.</text>
</comment>
<dbReference type="PANTHER" id="PTHR47552:SF1">
    <property type="entry name" value="PHOSPHORIBOSYLFORMYLGLYCINAMIDINE SYNTHASE SUBUNIT PURQ"/>
    <property type="match status" value="1"/>
</dbReference>
<organism evidence="9 10">
    <name type="scientific">Oxynema aestuarii AP17</name>
    <dbReference type="NCBI Taxonomy" id="2064643"/>
    <lineage>
        <taxon>Bacteria</taxon>
        <taxon>Bacillati</taxon>
        <taxon>Cyanobacteriota</taxon>
        <taxon>Cyanophyceae</taxon>
        <taxon>Oscillatoriophycideae</taxon>
        <taxon>Oscillatoriales</taxon>
        <taxon>Oscillatoriaceae</taxon>
        <taxon>Oxynema</taxon>
        <taxon>Oxynema aestuarii</taxon>
    </lineage>
</organism>
<dbReference type="KEGG" id="oxy:HCG48_17560"/>
<dbReference type="PROSITE" id="PS51273">
    <property type="entry name" value="GATASE_TYPE_1"/>
    <property type="match status" value="1"/>
</dbReference>
<dbReference type="InterPro" id="IPR029062">
    <property type="entry name" value="Class_I_gatase-like"/>
</dbReference>
<dbReference type="AlphaFoldDB" id="A0A6H1U296"/>
<evidence type="ECO:0000256" key="4">
    <source>
        <dbReference type="ARBA" id="ARBA00022755"/>
    </source>
</evidence>
<comment type="catalytic activity">
    <reaction evidence="8">
        <text>N(2)-formyl-N(1)-(5-phospho-beta-D-ribosyl)glycinamide + L-glutamine + ATP + H2O = 2-formamido-N(1)-(5-O-phospho-beta-D-ribosyl)acetamidine + L-glutamate + ADP + phosphate + H(+)</text>
        <dbReference type="Rhea" id="RHEA:17129"/>
        <dbReference type="ChEBI" id="CHEBI:15377"/>
        <dbReference type="ChEBI" id="CHEBI:15378"/>
        <dbReference type="ChEBI" id="CHEBI:29985"/>
        <dbReference type="ChEBI" id="CHEBI:30616"/>
        <dbReference type="ChEBI" id="CHEBI:43474"/>
        <dbReference type="ChEBI" id="CHEBI:58359"/>
        <dbReference type="ChEBI" id="CHEBI:147286"/>
        <dbReference type="ChEBI" id="CHEBI:147287"/>
        <dbReference type="ChEBI" id="CHEBI:456216"/>
        <dbReference type="EC" id="6.3.5.3"/>
    </reaction>
</comment>
<keyword evidence="1 8" id="KW-0963">Cytoplasm</keyword>
<proteinExistence type="inferred from homology"/>
<comment type="function">
    <text evidence="8">Part of the phosphoribosylformylglycinamidine synthase complex involved in the purines biosynthetic pathway. Catalyzes the ATP-dependent conversion of formylglycinamide ribonucleotide (FGAR) and glutamine to yield formylglycinamidine ribonucleotide (FGAM) and glutamate. The FGAM synthase complex is composed of three subunits. PurQ produces an ammonia molecule by converting glutamine to glutamate. PurL transfers the ammonia molecule to FGAR to form FGAM in an ATP-dependent manner. PurS interacts with PurQ and PurL and is thought to assist in the transfer of the ammonia molecule from PurQ to PurL.</text>
</comment>
<keyword evidence="5 8" id="KW-0378">Hydrolase</keyword>
<dbReference type="SUPFAM" id="SSF52317">
    <property type="entry name" value="Class I glutamine amidotransferase-like"/>
    <property type="match status" value="1"/>
</dbReference>
<feature type="active site" description="Nucleophile" evidence="8">
    <location>
        <position position="86"/>
    </location>
</feature>
<dbReference type="GO" id="GO:0005737">
    <property type="term" value="C:cytoplasm"/>
    <property type="evidence" value="ECO:0007669"/>
    <property type="project" value="UniProtKB-SubCell"/>
</dbReference>
<keyword evidence="3 8" id="KW-0547">Nucleotide-binding</keyword>
<dbReference type="SMART" id="SM01211">
    <property type="entry name" value="GATase_5"/>
    <property type="match status" value="1"/>
</dbReference>
<evidence type="ECO:0000256" key="5">
    <source>
        <dbReference type="ARBA" id="ARBA00022801"/>
    </source>
</evidence>
<evidence type="ECO:0000256" key="6">
    <source>
        <dbReference type="ARBA" id="ARBA00022840"/>
    </source>
</evidence>
<dbReference type="Gene3D" id="3.40.50.880">
    <property type="match status" value="1"/>
</dbReference>
<evidence type="ECO:0000256" key="2">
    <source>
        <dbReference type="ARBA" id="ARBA00022598"/>
    </source>
</evidence>
<reference evidence="9 10" key="1">
    <citation type="submission" date="2020-04" db="EMBL/GenBank/DDBJ databases">
        <authorList>
            <person name="Basu S."/>
            <person name="Maruthanayagam V."/>
            <person name="Chakraborty S."/>
            <person name="Pramanik A."/>
            <person name="Mukherjee J."/>
            <person name="Brink B."/>
        </authorList>
    </citation>
    <scope>NUCLEOTIDE SEQUENCE [LARGE SCALE GENOMIC DNA]</scope>
    <source>
        <strain evidence="9 10">AP17</strain>
    </source>
</reference>